<keyword evidence="19" id="KW-0418">Kinase</keyword>
<feature type="domain" description="Histidine kinase" evidence="16">
    <location>
        <begin position="817"/>
        <end position="1036"/>
    </location>
</feature>
<protein>
    <recommendedName>
        <fullName evidence="3">histidine kinase</fullName>
        <ecNumber evidence="3">2.7.13.3</ecNumber>
    </recommendedName>
</protein>
<keyword evidence="19" id="KW-0808">Transferase</keyword>
<dbReference type="PRINTS" id="PR00344">
    <property type="entry name" value="BCTRLSENSOR"/>
</dbReference>
<dbReference type="PROSITE" id="PS50110">
    <property type="entry name" value="RESPONSE_REGULATORY"/>
    <property type="match status" value="1"/>
</dbReference>
<dbReference type="GO" id="GO:0005886">
    <property type="term" value="C:plasma membrane"/>
    <property type="evidence" value="ECO:0007669"/>
    <property type="project" value="UniProtKB-SubCell"/>
</dbReference>
<dbReference type="GO" id="GO:0000155">
    <property type="term" value="F:phosphorelay sensor kinase activity"/>
    <property type="evidence" value="ECO:0007669"/>
    <property type="project" value="InterPro"/>
</dbReference>
<proteinExistence type="predicted"/>
<evidence type="ECO:0000256" key="1">
    <source>
        <dbReference type="ARBA" id="ARBA00000085"/>
    </source>
</evidence>
<keyword evidence="9 14" id="KW-1133">Transmembrane helix</keyword>
<name>A0A1H9HYU0_9SPIR</name>
<dbReference type="InterPro" id="IPR013783">
    <property type="entry name" value="Ig-like_fold"/>
</dbReference>
<keyword evidence="6 14" id="KW-0812">Transmembrane</keyword>
<feature type="signal peptide" evidence="15">
    <location>
        <begin position="1"/>
        <end position="32"/>
    </location>
</feature>
<dbReference type="PROSITE" id="PS50894">
    <property type="entry name" value="HPT"/>
    <property type="match status" value="1"/>
</dbReference>
<dbReference type="InterPro" id="IPR036641">
    <property type="entry name" value="HPT_dom_sf"/>
</dbReference>
<feature type="chain" id="PRO_5010202029" description="histidine kinase" evidence="15">
    <location>
        <begin position="33"/>
        <end position="1321"/>
    </location>
</feature>
<dbReference type="InterPro" id="IPR004358">
    <property type="entry name" value="Sig_transdc_His_kin-like_C"/>
</dbReference>
<dbReference type="InterPro" id="IPR003594">
    <property type="entry name" value="HATPase_dom"/>
</dbReference>
<dbReference type="SUPFAM" id="SSF52172">
    <property type="entry name" value="CheY-like"/>
    <property type="match status" value="1"/>
</dbReference>
<dbReference type="Gene3D" id="3.40.50.2300">
    <property type="match status" value="1"/>
</dbReference>
<feature type="modified residue" description="4-aspartylphosphate" evidence="13">
    <location>
        <position position="1117"/>
    </location>
</feature>
<dbReference type="EC" id="2.7.13.3" evidence="3"/>
<gene>
    <name evidence="19" type="ORF">SAMN04487977_10839</name>
</gene>
<evidence type="ECO:0000256" key="5">
    <source>
        <dbReference type="ARBA" id="ARBA00022553"/>
    </source>
</evidence>
<reference evidence="19 20" key="1">
    <citation type="submission" date="2016-10" db="EMBL/GenBank/DDBJ databases">
        <authorList>
            <person name="de Groot N.N."/>
        </authorList>
    </citation>
    <scope>NUCLEOTIDE SEQUENCE [LARGE SCALE GENOMIC DNA]</scope>
    <source>
        <strain evidence="19 20">B25</strain>
    </source>
</reference>
<dbReference type="InterPro" id="IPR003661">
    <property type="entry name" value="HisK_dim/P_dom"/>
</dbReference>
<dbReference type="SUPFAM" id="SSF55874">
    <property type="entry name" value="ATPase domain of HSP90 chaperone/DNA topoisomerase II/histidine kinase"/>
    <property type="match status" value="1"/>
</dbReference>
<dbReference type="Pfam" id="PF00072">
    <property type="entry name" value="Response_reg"/>
    <property type="match status" value="1"/>
</dbReference>
<sequence length="1321" mass="147850">MTAKMIKAKIKKSLKSSLLIIFALTGTLKLSAVDNHRIGGGYAVTGQIVQTGYTCEIYNATNGLPTSDANYILGSTDGYVWICGYAGVIRYDGSVFERLPPVNGLTSGRVLFEDSRHRIWVGTNDNGVVVIDGEKMRHYTFREGLPSSSIRTFAEDLEGNIFIGTTSGLAYVDAIGQLTTLSNEVLDEERILKLDSDSRGNIYGQTKNGLIFIINNCSVTNIYSSAELGIEKITTIMADPVVPGNLYYGTESSYIYYGGFGNKAEFMTKINVSPLENIHWLSYDCGRVWISSTSTIGYLDKKNQFKIPSNIPMNHNIEMSTSDYQGNIWMASSTQGVMKLVTNNFVDLSEQAQLPKETVNATCLHNGLLYIGTDRGLQILKNTTPVYNKLTEYIGTARIRCIITDKNENLWVATYTNNLGIVCQKKDGTIISYTTANGLLSNQIRCLSAASDGRILAGTNSGLAIIKDGKVLATYGTEQGIRNTEFITVAEGDDGSVYCGSDGDGIYIIGKDGISKIGRNEGLSSDVVMKIKKDEERDVYWIITSNSIECLRNGSIKTISSMPYNNNYDIHFNDKDEAWILSSYGVFAINADNLFYDYIKDYRIFTIANGLPYSITGNSYSAYDESGNLYIAGREGVVFVNLNHFYDAKTNIKIALNSIYCENQRILPNADGSFTLPPSHGRVKFNVSVLDYSLENPYVRVFLEGNFDDGITAQRNALTSLEYTRLSYGNYNLHVQIIDDNKTDVLSSRTFAIVKKPMLGELWVFRIFILALGTIIIGLIVWRLMKSTVIRHQYAEVRLAKEEAERANMAKSRFLSNMSQEILTPINTIMGMNEMIMREDFTNVPRGYFISIMNYAFGIRGASQSLLTFVTDVLEMTKIETGKMELVQSEYEVQGMLYSIIDPLRSIIADKGLKFDIKIDEMLPKRLYGDLGKIRQVMFKLLSNAIEYTEKGSIEFKLSLVSRNDSECSLCFSVKDTGIGIKTENLDQLFVASDDQHKNLGLRISKKFAELMGGELVCHSVYAQGSEFIFTLNQKIIDSTPLGVFNEQNEEANIKGPYIPEFIAPDADILVADENQMNLEIIKNLLKATKVFVTTASNAEDSLEKLRKSFFNIAFIDQKLILNLEEDFIGKIREKNPDLPVYIITENTFTGEQKYKDMGYKGCLYTPIDSLLLERTIMRNLPEQMMQQPPKGYFSEALTEFPVMLNWMKDVEGISVEEGVKNSVGVSGFIRGIQLFYETIDENAQNIENAYMKGDFEVYKAKIQMIKNSAYIIGADTLLQLAAKLEEACDKDDKIYIASHTDELLKVYTSFKEKLSAIEES</sequence>
<accession>A0A1H9HYU0</accession>
<keyword evidence="11 14" id="KW-0472">Membrane</keyword>
<dbReference type="Gene3D" id="1.10.287.130">
    <property type="match status" value="1"/>
</dbReference>
<dbReference type="Proteomes" id="UP000182360">
    <property type="component" value="Unassembled WGS sequence"/>
</dbReference>
<evidence type="ECO:0000256" key="7">
    <source>
        <dbReference type="ARBA" id="ARBA00022741"/>
    </source>
</evidence>
<dbReference type="InterPro" id="IPR001789">
    <property type="entry name" value="Sig_transdc_resp-reg_receiver"/>
</dbReference>
<feature type="domain" description="HPt" evidence="18">
    <location>
        <begin position="1225"/>
        <end position="1321"/>
    </location>
</feature>
<dbReference type="Gene3D" id="2.130.10.10">
    <property type="entry name" value="YVTN repeat-like/Quinoprotein amine dehydrogenase"/>
    <property type="match status" value="3"/>
</dbReference>
<evidence type="ECO:0000256" key="3">
    <source>
        <dbReference type="ARBA" id="ARBA00012438"/>
    </source>
</evidence>
<dbReference type="PANTHER" id="PTHR45339">
    <property type="entry name" value="HYBRID SIGNAL TRANSDUCTION HISTIDINE KINASE J"/>
    <property type="match status" value="1"/>
</dbReference>
<evidence type="ECO:0000256" key="4">
    <source>
        <dbReference type="ARBA" id="ARBA00022475"/>
    </source>
</evidence>
<dbReference type="RefSeq" id="WP_083379860.1">
    <property type="nucleotide sequence ID" value="NZ_FOFU01000008.1"/>
</dbReference>
<evidence type="ECO:0000313" key="20">
    <source>
        <dbReference type="Proteomes" id="UP000182360"/>
    </source>
</evidence>
<dbReference type="InterPro" id="IPR036097">
    <property type="entry name" value="HisK_dim/P_sf"/>
</dbReference>
<dbReference type="InterPro" id="IPR015943">
    <property type="entry name" value="WD40/YVTN_repeat-like_dom_sf"/>
</dbReference>
<dbReference type="PANTHER" id="PTHR45339:SF1">
    <property type="entry name" value="HYBRID SIGNAL TRANSDUCTION HISTIDINE KINASE J"/>
    <property type="match status" value="1"/>
</dbReference>
<evidence type="ECO:0000256" key="14">
    <source>
        <dbReference type="SAM" id="Phobius"/>
    </source>
</evidence>
<evidence type="ECO:0000259" key="17">
    <source>
        <dbReference type="PROSITE" id="PS50110"/>
    </source>
</evidence>
<feature type="transmembrane region" description="Helical" evidence="14">
    <location>
        <begin position="763"/>
        <end position="782"/>
    </location>
</feature>
<feature type="domain" description="Response regulatory" evidence="17">
    <location>
        <begin position="1068"/>
        <end position="1181"/>
    </location>
</feature>
<evidence type="ECO:0000313" key="19">
    <source>
        <dbReference type="EMBL" id="SEQ67427.1"/>
    </source>
</evidence>
<dbReference type="InterPro" id="IPR008207">
    <property type="entry name" value="Sig_transdc_His_kin_Hpt_dom"/>
</dbReference>
<comment type="catalytic activity">
    <reaction evidence="1">
        <text>ATP + protein L-histidine = ADP + protein N-phospho-L-histidine.</text>
        <dbReference type="EC" id="2.7.13.3"/>
    </reaction>
</comment>
<keyword evidence="20" id="KW-1185">Reference proteome</keyword>
<evidence type="ECO:0000256" key="12">
    <source>
        <dbReference type="PROSITE-ProRule" id="PRU00110"/>
    </source>
</evidence>
<dbReference type="SUPFAM" id="SSF63829">
    <property type="entry name" value="Calcium-dependent phosphotriesterase"/>
    <property type="match status" value="2"/>
</dbReference>
<evidence type="ECO:0000256" key="6">
    <source>
        <dbReference type="ARBA" id="ARBA00022692"/>
    </source>
</evidence>
<keyword evidence="8" id="KW-0067">ATP-binding</keyword>
<keyword evidence="4" id="KW-1003">Cell membrane</keyword>
<comment type="caution">
    <text evidence="12">Lacks conserved residue(s) required for the propagation of feature annotation.</text>
</comment>
<dbReference type="SUPFAM" id="SSF47226">
    <property type="entry name" value="Histidine-containing phosphotransfer domain, HPT domain"/>
    <property type="match status" value="1"/>
</dbReference>
<dbReference type="OrthoDB" id="9813394at2"/>
<dbReference type="GO" id="GO:0005524">
    <property type="term" value="F:ATP binding"/>
    <property type="evidence" value="ECO:0007669"/>
    <property type="project" value="UniProtKB-KW"/>
</dbReference>
<dbReference type="SUPFAM" id="SSF47384">
    <property type="entry name" value="Homodimeric domain of signal transducing histidine kinase"/>
    <property type="match status" value="1"/>
</dbReference>
<dbReference type="Gene3D" id="3.30.565.10">
    <property type="entry name" value="Histidine kinase-like ATPase, C-terminal domain"/>
    <property type="match status" value="1"/>
</dbReference>
<comment type="subcellular location">
    <subcellularLocation>
        <location evidence="2">Cell membrane</location>
        <topology evidence="2">Multi-pass membrane protein</topology>
    </subcellularLocation>
</comment>
<keyword evidence="5 13" id="KW-0597">Phosphoprotein</keyword>
<evidence type="ECO:0000259" key="18">
    <source>
        <dbReference type="PROSITE" id="PS50894"/>
    </source>
</evidence>
<dbReference type="CDD" id="cd00156">
    <property type="entry name" value="REC"/>
    <property type="match status" value="1"/>
</dbReference>
<evidence type="ECO:0000256" key="13">
    <source>
        <dbReference type="PROSITE-ProRule" id="PRU00169"/>
    </source>
</evidence>
<dbReference type="InterPro" id="IPR011006">
    <property type="entry name" value="CheY-like_superfamily"/>
</dbReference>
<dbReference type="Pfam" id="PF00512">
    <property type="entry name" value="HisKA"/>
    <property type="match status" value="1"/>
</dbReference>
<dbReference type="Pfam" id="PF02518">
    <property type="entry name" value="HATPase_c"/>
    <property type="match status" value="1"/>
</dbReference>
<dbReference type="SMART" id="SM00387">
    <property type="entry name" value="HATPase_c"/>
    <property type="match status" value="1"/>
</dbReference>
<evidence type="ECO:0000256" key="8">
    <source>
        <dbReference type="ARBA" id="ARBA00022840"/>
    </source>
</evidence>
<dbReference type="Gene3D" id="1.20.120.160">
    <property type="entry name" value="HPT domain"/>
    <property type="match status" value="1"/>
</dbReference>
<organism evidence="19 20">
    <name type="scientific">Treponema bryantii</name>
    <dbReference type="NCBI Taxonomy" id="163"/>
    <lineage>
        <taxon>Bacteria</taxon>
        <taxon>Pseudomonadati</taxon>
        <taxon>Spirochaetota</taxon>
        <taxon>Spirochaetia</taxon>
        <taxon>Spirochaetales</taxon>
        <taxon>Treponemataceae</taxon>
        <taxon>Treponema</taxon>
    </lineage>
</organism>
<keyword evidence="15" id="KW-0732">Signal</keyword>
<dbReference type="SMART" id="SM00388">
    <property type="entry name" value="HisKA"/>
    <property type="match status" value="1"/>
</dbReference>
<evidence type="ECO:0000256" key="2">
    <source>
        <dbReference type="ARBA" id="ARBA00004651"/>
    </source>
</evidence>
<dbReference type="CDD" id="cd00082">
    <property type="entry name" value="HisKA"/>
    <property type="match status" value="1"/>
</dbReference>
<dbReference type="Gene3D" id="2.60.40.10">
    <property type="entry name" value="Immunoglobulins"/>
    <property type="match status" value="1"/>
</dbReference>
<dbReference type="InterPro" id="IPR036890">
    <property type="entry name" value="HATPase_C_sf"/>
</dbReference>
<evidence type="ECO:0000256" key="11">
    <source>
        <dbReference type="ARBA" id="ARBA00023136"/>
    </source>
</evidence>
<evidence type="ECO:0000256" key="15">
    <source>
        <dbReference type="SAM" id="SignalP"/>
    </source>
</evidence>
<evidence type="ECO:0000259" key="16">
    <source>
        <dbReference type="PROSITE" id="PS50109"/>
    </source>
</evidence>
<evidence type="ECO:0000256" key="10">
    <source>
        <dbReference type="ARBA" id="ARBA00023012"/>
    </source>
</evidence>
<keyword evidence="10" id="KW-0902">Two-component regulatory system</keyword>
<dbReference type="EMBL" id="FOFU01000008">
    <property type="protein sequence ID" value="SEQ67427.1"/>
    <property type="molecule type" value="Genomic_DNA"/>
</dbReference>
<dbReference type="InterPro" id="IPR005467">
    <property type="entry name" value="His_kinase_dom"/>
</dbReference>
<evidence type="ECO:0000256" key="9">
    <source>
        <dbReference type="ARBA" id="ARBA00022989"/>
    </source>
</evidence>
<keyword evidence="7" id="KW-0547">Nucleotide-binding</keyword>
<dbReference type="PROSITE" id="PS50109">
    <property type="entry name" value="HIS_KIN"/>
    <property type="match status" value="1"/>
</dbReference>